<keyword evidence="1" id="KW-1133">Transmembrane helix</keyword>
<evidence type="ECO:0000313" key="2">
    <source>
        <dbReference type="EMBL" id="AIA64113.1"/>
    </source>
</evidence>
<sequence length="86" mass="9814">MKKLSYSFQKGNFWSKLLWIVGLTLSLIVGWYVIESVGFFLQITVGTIGLLFISPIVAIGIIAFSIVKYPRVKEANEYSDYARKYL</sequence>
<evidence type="ECO:0000256" key="1">
    <source>
        <dbReference type="SAM" id="Phobius"/>
    </source>
</evidence>
<keyword evidence="3" id="KW-1185">Reference proteome</keyword>
<protein>
    <submittedName>
        <fullName evidence="2">Uncharacterized protein</fullName>
    </submittedName>
</protein>
<dbReference type="Proteomes" id="UP000026999">
    <property type="component" value="Segment"/>
</dbReference>
<keyword evidence="1" id="KW-0472">Membrane</keyword>
<dbReference type="OrthoDB" id="27770at10239"/>
<dbReference type="RefSeq" id="YP_009042592.1">
    <property type="nucleotide sequence ID" value="NC_024355.1"/>
</dbReference>
<evidence type="ECO:0000313" key="3">
    <source>
        <dbReference type="Proteomes" id="UP000026999"/>
    </source>
</evidence>
<name>A0A060AKY1_9CAUD</name>
<proteinExistence type="predicted"/>
<dbReference type="KEGG" id="vg:19685828"/>
<feature type="transmembrane region" description="Helical" evidence="1">
    <location>
        <begin position="12"/>
        <end position="34"/>
    </location>
</feature>
<dbReference type="EMBL" id="KJ804259">
    <property type="protein sequence ID" value="AIA64113.1"/>
    <property type="molecule type" value="Genomic_DNA"/>
</dbReference>
<organism evidence="2 3">
    <name type="scientific">Staphylococcus phage 6ec</name>
    <dbReference type="NCBI Taxonomy" id="1500386"/>
    <lineage>
        <taxon>Viruses</taxon>
        <taxon>Duplodnaviria</taxon>
        <taxon>Heunggongvirae</taxon>
        <taxon>Uroviricota</taxon>
        <taxon>Caudoviricetes</taxon>
        <taxon>Sextaecvirus</taxon>
        <taxon>Sextaecvirus sextaec</taxon>
    </lineage>
</organism>
<dbReference type="GeneID" id="19685828"/>
<reference evidence="2 3" key="1">
    <citation type="journal article" date="2014" name="Genome Announc.">
        <title>Complete Genome Sequence of a Staphylococcus epidermidis Bacteriophage Isolated from the Anterior Nares of Humans.</title>
        <authorList>
            <person name="Aswani V.H."/>
            <person name="Tremblay D.M."/>
            <person name="Moineau S."/>
            <person name="Shukla S.K."/>
        </authorList>
    </citation>
    <scope>NUCLEOTIDE SEQUENCE [LARGE SCALE GENOMIC DNA]</scope>
</reference>
<gene>
    <name evidence="2" type="ORF">PHAGE6E_87</name>
</gene>
<feature type="transmembrane region" description="Helical" evidence="1">
    <location>
        <begin position="40"/>
        <end position="67"/>
    </location>
</feature>
<accession>A0A060AKY1</accession>
<keyword evidence="1" id="KW-0812">Transmembrane</keyword>